<keyword evidence="4" id="KW-0408">Iron</keyword>
<dbReference type="PANTHER" id="PTHR30532">
    <property type="entry name" value="IRON III DICITRATE-BINDING PERIPLASMIC PROTEIN"/>
    <property type="match status" value="1"/>
</dbReference>
<dbReference type="InterPro" id="IPR051313">
    <property type="entry name" value="Bact_iron-sidero_bind"/>
</dbReference>
<dbReference type="PROSITE" id="PS50983">
    <property type="entry name" value="FE_B12_PBP"/>
    <property type="match status" value="1"/>
</dbReference>
<sequence>MHAALKTTLLAAFAILPAFAQAEPWTYTDGAGETITLEQVPTRIIATEDAAAALIPLGIRPVGIIGNSLPEDSKALQGLDLAGIEMVGVTHNEIDLEKAAILQPDLVIAEYWPLDKEWGGGAAVTGPGSPLRELAPVTGPAQLDSVVGLIEEYEALAASLGADLSAPAIAEAKAEFERARDAFSAAAQAKPNLTALAVWAGNDGLWVAAPEGAAELMDLQRWGLDFLKTDLNPDSGYWETVSWERSDKYQPDIILIDNRVATNRANAEAKPTWTAIKAAADGSVGEWPAYWLRNYRAYAGELDKLTAVVEAADENLTSEQ</sequence>
<evidence type="ECO:0000256" key="2">
    <source>
        <dbReference type="ARBA" id="ARBA00008814"/>
    </source>
</evidence>
<name>A0ABQ5UEY4_9HYPH</name>
<dbReference type="PANTHER" id="PTHR30532:SF24">
    <property type="entry name" value="FERRIC ENTEROBACTIN-BINDING PERIPLASMIC PROTEIN FEPB"/>
    <property type="match status" value="1"/>
</dbReference>
<evidence type="ECO:0000256" key="1">
    <source>
        <dbReference type="ARBA" id="ARBA00004196"/>
    </source>
</evidence>
<keyword evidence="9" id="KW-1185">Reference proteome</keyword>
<feature type="chain" id="PRO_5046380302" evidence="6">
    <location>
        <begin position="23"/>
        <end position="320"/>
    </location>
</feature>
<dbReference type="Proteomes" id="UP001161406">
    <property type="component" value="Unassembled WGS sequence"/>
</dbReference>
<keyword evidence="4" id="KW-0406">Ion transport</keyword>
<feature type="domain" description="Fe/B12 periplasmic-binding" evidence="7">
    <location>
        <begin position="42"/>
        <end position="320"/>
    </location>
</feature>
<evidence type="ECO:0000259" key="7">
    <source>
        <dbReference type="PROSITE" id="PS50983"/>
    </source>
</evidence>
<dbReference type="RefSeq" id="WP_284390104.1">
    <property type="nucleotide sequence ID" value="NZ_BSNG01000001.1"/>
</dbReference>
<evidence type="ECO:0000313" key="8">
    <source>
        <dbReference type="EMBL" id="GLQ09927.1"/>
    </source>
</evidence>
<proteinExistence type="inferred from homology"/>
<reference evidence="8" key="2">
    <citation type="submission" date="2023-01" db="EMBL/GenBank/DDBJ databases">
        <title>Draft genome sequence of Devosia yakushimensis strain NBRC 103855.</title>
        <authorList>
            <person name="Sun Q."/>
            <person name="Mori K."/>
        </authorList>
    </citation>
    <scope>NUCLEOTIDE SEQUENCE</scope>
    <source>
        <strain evidence="8">NBRC 103855</strain>
    </source>
</reference>
<gene>
    <name evidence="8" type="ORF">GCM10007913_18590</name>
</gene>
<dbReference type="EMBL" id="BSNG01000001">
    <property type="protein sequence ID" value="GLQ09927.1"/>
    <property type="molecule type" value="Genomic_DNA"/>
</dbReference>
<keyword evidence="5 6" id="KW-0732">Signal</keyword>
<accession>A0ABQ5UEY4</accession>
<organism evidence="8 9">
    <name type="scientific">Devosia yakushimensis</name>
    <dbReference type="NCBI Taxonomy" id="470028"/>
    <lineage>
        <taxon>Bacteria</taxon>
        <taxon>Pseudomonadati</taxon>
        <taxon>Pseudomonadota</taxon>
        <taxon>Alphaproteobacteria</taxon>
        <taxon>Hyphomicrobiales</taxon>
        <taxon>Devosiaceae</taxon>
        <taxon>Devosia</taxon>
    </lineage>
</organism>
<keyword evidence="4" id="KW-0410">Iron transport</keyword>
<protein>
    <submittedName>
        <fullName evidence="8">ABC transporter substrate-binding protein</fullName>
    </submittedName>
</protein>
<evidence type="ECO:0000256" key="3">
    <source>
        <dbReference type="ARBA" id="ARBA00022448"/>
    </source>
</evidence>
<evidence type="ECO:0000256" key="5">
    <source>
        <dbReference type="ARBA" id="ARBA00022729"/>
    </source>
</evidence>
<evidence type="ECO:0000256" key="4">
    <source>
        <dbReference type="ARBA" id="ARBA00022496"/>
    </source>
</evidence>
<evidence type="ECO:0000313" key="9">
    <source>
        <dbReference type="Proteomes" id="UP001161406"/>
    </source>
</evidence>
<dbReference type="Gene3D" id="3.40.50.1980">
    <property type="entry name" value="Nitrogenase molybdenum iron protein domain"/>
    <property type="match status" value="2"/>
</dbReference>
<comment type="similarity">
    <text evidence="2">Belongs to the bacterial solute-binding protein 8 family.</text>
</comment>
<dbReference type="InterPro" id="IPR002491">
    <property type="entry name" value="ABC_transptr_periplasmic_BD"/>
</dbReference>
<evidence type="ECO:0000256" key="6">
    <source>
        <dbReference type="SAM" id="SignalP"/>
    </source>
</evidence>
<feature type="signal peptide" evidence="6">
    <location>
        <begin position="1"/>
        <end position="22"/>
    </location>
</feature>
<reference evidence="8" key="1">
    <citation type="journal article" date="2014" name="Int. J. Syst. Evol. Microbiol.">
        <title>Complete genome of a new Firmicutes species belonging to the dominant human colonic microbiota ('Ruminococcus bicirculans') reveals two chromosomes and a selective capacity to utilize plant glucans.</title>
        <authorList>
            <consortium name="NISC Comparative Sequencing Program"/>
            <person name="Wegmann U."/>
            <person name="Louis P."/>
            <person name="Goesmann A."/>
            <person name="Henrissat B."/>
            <person name="Duncan S.H."/>
            <person name="Flint H.J."/>
        </authorList>
    </citation>
    <scope>NUCLEOTIDE SEQUENCE</scope>
    <source>
        <strain evidence="8">NBRC 103855</strain>
    </source>
</reference>
<dbReference type="SUPFAM" id="SSF53807">
    <property type="entry name" value="Helical backbone' metal receptor"/>
    <property type="match status" value="1"/>
</dbReference>
<dbReference type="Pfam" id="PF01497">
    <property type="entry name" value="Peripla_BP_2"/>
    <property type="match status" value="1"/>
</dbReference>
<keyword evidence="3" id="KW-0813">Transport</keyword>
<comment type="caution">
    <text evidence="8">The sequence shown here is derived from an EMBL/GenBank/DDBJ whole genome shotgun (WGS) entry which is preliminary data.</text>
</comment>
<comment type="subcellular location">
    <subcellularLocation>
        <location evidence="1">Cell envelope</location>
    </subcellularLocation>
</comment>